<dbReference type="EMBL" id="CAFBPM010000001">
    <property type="protein sequence ID" value="CAB5008005.1"/>
    <property type="molecule type" value="Genomic_DNA"/>
</dbReference>
<evidence type="ECO:0000313" key="1">
    <source>
        <dbReference type="EMBL" id="CAB4833533.1"/>
    </source>
</evidence>
<name>A0A6J7AL49_9ZZZZ</name>
<evidence type="ECO:0000313" key="3">
    <source>
        <dbReference type="EMBL" id="CAB5008005.1"/>
    </source>
</evidence>
<dbReference type="EMBL" id="CAFBLT010000001">
    <property type="protein sequence ID" value="CAB4873169.1"/>
    <property type="molecule type" value="Genomic_DNA"/>
</dbReference>
<gene>
    <name evidence="1" type="ORF">UFOPK3164_01483</name>
    <name evidence="2" type="ORF">UFOPK3427_00942</name>
    <name evidence="3" type="ORF">UFOPK4112_00143</name>
</gene>
<proteinExistence type="predicted"/>
<accession>A0A6J7AL49</accession>
<organism evidence="1">
    <name type="scientific">freshwater metagenome</name>
    <dbReference type="NCBI Taxonomy" id="449393"/>
    <lineage>
        <taxon>unclassified sequences</taxon>
        <taxon>metagenomes</taxon>
        <taxon>ecological metagenomes</taxon>
    </lineage>
</organism>
<dbReference type="AlphaFoldDB" id="A0A6J7AL49"/>
<reference evidence="1" key="1">
    <citation type="submission" date="2020-05" db="EMBL/GenBank/DDBJ databases">
        <authorList>
            <person name="Chiriac C."/>
            <person name="Salcher M."/>
            <person name="Ghai R."/>
            <person name="Kavagutti S V."/>
        </authorList>
    </citation>
    <scope>NUCLEOTIDE SEQUENCE</scope>
</reference>
<dbReference type="EMBL" id="CAFABE010000094">
    <property type="protein sequence ID" value="CAB4833533.1"/>
    <property type="molecule type" value="Genomic_DNA"/>
</dbReference>
<sequence length="118" mass="13151">MVGKCLLENDRPSALRLSFRFIETFDKATDEVRSRMVAHRPQTTGDLQFDVLLAGVAEFSCAKNGLLAPSWVNDQDLFLEQWWFVSGMDSLHADALVSSPISLARRGVFVTQGALEYA</sequence>
<evidence type="ECO:0000313" key="2">
    <source>
        <dbReference type="EMBL" id="CAB4873169.1"/>
    </source>
</evidence>
<protein>
    <submittedName>
        <fullName evidence="1">Unannotated protein</fullName>
    </submittedName>
</protein>